<dbReference type="EMBL" id="LAVV01008990">
    <property type="protein sequence ID" value="KNZ51472.1"/>
    <property type="molecule type" value="Genomic_DNA"/>
</dbReference>
<accession>A0A0L6UTB6</accession>
<reference evidence="1 2" key="1">
    <citation type="submission" date="2015-08" db="EMBL/GenBank/DDBJ databases">
        <title>Next Generation Sequencing and Analysis of the Genome of Puccinia sorghi L Schw, the Causal Agent of Maize Common Rust.</title>
        <authorList>
            <person name="Rochi L."/>
            <person name="Burguener G."/>
            <person name="Darino M."/>
            <person name="Turjanski A."/>
            <person name="Kreff E."/>
            <person name="Dieguez M.J."/>
            <person name="Sacco F."/>
        </authorList>
    </citation>
    <scope>NUCLEOTIDE SEQUENCE [LARGE SCALE GENOMIC DNA]</scope>
    <source>
        <strain evidence="1 2">RO10H11247</strain>
    </source>
</reference>
<dbReference type="Proteomes" id="UP000037035">
    <property type="component" value="Unassembled WGS sequence"/>
</dbReference>
<evidence type="ECO:0000313" key="2">
    <source>
        <dbReference type="Proteomes" id="UP000037035"/>
    </source>
</evidence>
<protein>
    <submittedName>
        <fullName evidence="1">Uncharacterized protein</fullName>
    </submittedName>
</protein>
<gene>
    <name evidence="1" type="ORF">VP01_393g2</name>
</gene>
<name>A0A0L6UTB6_9BASI</name>
<dbReference type="VEuPathDB" id="FungiDB:VP01_393g2"/>
<sequence>MADPTPQDFYIIQNCLAQVERKGVFTDSKENFKAGLVVKKLLNTGDSISMSCLASACREALLHLGVDVQTFRFTVDQHLDSVKYPAFSNVATIIQSASTKHQAKTDVFAEGYTTMDLDSIQAVHSFPQRYARPNRRKMGPNH</sequence>
<comment type="caution">
    <text evidence="1">The sequence shown here is derived from an EMBL/GenBank/DDBJ whole genome shotgun (WGS) entry which is preliminary data.</text>
</comment>
<organism evidence="1 2">
    <name type="scientific">Puccinia sorghi</name>
    <dbReference type="NCBI Taxonomy" id="27349"/>
    <lineage>
        <taxon>Eukaryota</taxon>
        <taxon>Fungi</taxon>
        <taxon>Dikarya</taxon>
        <taxon>Basidiomycota</taxon>
        <taxon>Pucciniomycotina</taxon>
        <taxon>Pucciniomycetes</taxon>
        <taxon>Pucciniales</taxon>
        <taxon>Pucciniaceae</taxon>
        <taxon>Puccinia</taxon>
    </lineage>
</organism>
<keyword evidence="2" id="KW-1185">Reference proteome</keyword>
<proteinExistence type="predicted"/>
<evidence type="ECO:0000313" key="1">
    <source>
        <dbReference type="EMBL" id="KNZ51472.1"/>
    </source>
</evidence>
<dbReference type="AlphaFoldDB" id="A0A0L6UTB6"/>